<organism evidence="3 4">
    <name type="scientific">Pestalotiopsis fici (strain W106-1 / CGMCC3.15140)</name>
    <dbReference type="NCBI Taxonomy" id="1229662"/>
    <lineage>
        <taxon>Eukaryota</taxon>
        <taxon>Fungi</taxon>
        <taxon>Dikarya</taxon>
        <taxon>Ascomycota</taxon>
        <taxon>Pezizomycotina</taxon>
        <taxon>Sordariomycetes</taxon>
        <taxon>Xylariomycetidae</taxon>
        <taxon>Amphisphaeriales</taxon>
        <taxon>Sporocadaceae</taxon>
        <taxon>Pestalotiopsis</taxon>
    </lineage>
</organism>
<name>W3XGF5_PESFW</name>
<evidence type="ECO:0000313" key="3">
    <source>
        <dbReference type="EMBL" id="ETS85115.1"/>
    </source>
</evidence>
<dbReference type="GO" id="GO:0000981">
    <property type="term" value="F:DNA-binding transcription factor activity, RNA polymerase II-specific"/>
    <property type="evidence" value="ECO:0007669"/>
    <property type="project" value="InterPro"/>
</dbReference>
<dbReference type="GeneID" id="19268153"/>
<dbReference type="PROSITE" id="PS00463">
    <property type="entry name" value="ZN2_CY6_FUNGAL_1"/>
    <property type="match status" value="1"/>
</dbReference>
<dbReference type="InParanoid" id="W3XGF5"/>
<dbReference type="OrthoDB" id="5069333at2759"/>
<dbReference type="PANTHER" id="PTHR37534">
    <property type="entry name" value="TRANSCRIPTIONAL ACTIVATOR PROTEIN UGA3"/>
    <property type="match status" value="1"/>
</dbReference>
<dbReference type="SUPFAM" id="SSF57701">
    <property type="entry name" value="Zn2/Cys6 DNA-binding domain"/>
    <property type="match status" value="1"/>
</dbReference>
<keyword evidence="1" id="KW-0539">Nucleus</keyword>
<dbReference type="CDD" id="cd00067">
    <property type="entry name" value="GAL4"/>
    <property type="match status" value="1"/>
</dbReference>
<gene>
    <name evidence="3" type="ORF">PFICI_03140</name>
</gene>
<proteinExistence type="predicted"/>
<dbReference type="OMA" id="IHADWIS"/>
<evidence type="ECO:0000313" key="4">
    <source>
        <dbReference type="Proteomes" id="UP000030651"/>
    </source>
</evidence>
<dbReference type="InterPro" id="IPR036864">
    <property type="entry name" value="Zn2-C6_fun-type_DNA-bd_sf"/>
</dbReference>
<dbReference type="RefSeq" id="XP_007829912.1">
    <property type="nucleotide sequence ID" value="XM_007831721.1"/>
</dbReference>
<dbReference type="eggNOG" id="ENOG502SHDD">
    <property type="taxonomic scope" value="Eukaryota"/>
</dbReference>
<dbReference type="GO" id="GO:0008270">
    <property type="term" value="F:zinc ion binding"/>
    <property type="evidence" value="ECO:0007669"/>
    <property type="project" value="InterPro"/>
</dbReference>
<dbReference type="PROSITE" id="PS50048">
    <property type="entry name" value="ZN2_CY6_FUNGAL_2"/>
    <property type="match status" value="1"/>
</dbReference>
<dbReference type="KEGG" id="pfy:PFICI_03140"/>
<keyword evidence="4" id="KW-1185">Reference proteome</keyword>
<dbReference type="Pfam" id="PF00172">
    <property type="entry name" value="Zn_clus"/>
    <property type="match status" value="1"/>
</dbReference>
<dbReference type="InterPro" id="IPR001138">
    <property type="entry name" value="Zn2Cys6_DnaBD"/>
</dbReference>
<dbReference type="EMBL" id="KI912110">
    <property type="protein sequence ID" value="ETS85115.1"/>
    <property type="molecule type" value="Genomic_DNA"/>
</dbReference>
<sequence>MGTEPATSGRRRNEKGRSKIGCLTCREKHVKCDEQLPACRRCNRLGLDCRPFWLKTVKAPQPSRSRCRILRPKTSAAQHIFDHTETSSPLAEASEADYNACLQPAILHSPDLTQRGDAMTSWLLASPANTEKHAQHLNSTTIDGFQSHESDTERAWLLENDIIAIISNVRNDLTQTQIPPQPSSSHIALPNALVLSLNERRALRHYETAFTATQTTKDVQWALPTLLLRQALHCSTMMHFILALSLFDLDTKSDSILGNRVLAIHHFNAGTSRLVSVLANTTTYNHVEILWSFYCIYVCVSKQKCIDKDKLNRLSRTVSQHLTAYLVDCFTINSDGSTAFDSHEGTVNTLSSPATKSLWCKLLFWIYQEDASSASWGCNAEVAQYFAQHPDFTRHIWELSRSTLMLNWGLEYPENQCFTDMELSHVVDLSVDLTKLRFQKYMLIFKMVASSAVKTTEATTFGAAAVAIFHAIEICYYLHLASHTKDERREAVNASLTKLLHAARQVFSYSSQVPQLDFFQWALFIAGAATEDAIHADWISDHIPPSRLKFGFNMILSLRTSIGPVVDMEIINKILAGWYQLEDCND</sequence>
<dbReference type="SMART" id="SM00066">
    <property type="entry name" value="GAL4"/>
    <property type="match status" value="1"/>
</dbReference>
<reference evidence="4" key="1">
    <citation type="journal article" date="2015" name="BMC Genomics">
        <title>Genomic and transcriptomic analysis of the endophytic fungus Pestalotiopsis fici reveals its lifestyle and high potential for synthesis of natural products.</title>
        <authorList>
            <person name="Wang X."/>
            <person name="Zhang X."/>
            <person name="Liu L."/>
            <person name="Xiang M."/>
            <person name="Wang W."/>
            <person name="Sun X."/>
            <person name="Che Y."/>
            <person name="Guo L."/>
            <person name="Liu G."/>
            <person name="Guo L."/>
            <person name="Wang C."/>
            <person name="Yin W.B."/>
            <person name="Stadler M."/>
            <person name="Zhang X."/>
            <person name="Liu X."/>
        </authorList>
    </citation>
    <scope>NUCLEOTIDE SEQUENCE [LARGE SCALE GENOMIC DNA]</scope>
    <source>
        <strain evidence="4">W106-1 / CGMCC3.15140</strain>
    </source>
</reference>
<evidence type="ECO:0000259" key="2">
    <source>
        <dbReference type="PROSITE" id="PS50048"/>
    </source>
</evidence>
<protein>
    <recommendedName>
        <fullName evidence="2">Zn(2)-C6 fungal-type domain-containing protein</fullName>
    </recommendedName>
</protein>
<dbReference type="AlphaFoldDB" id="W3XGF5"/>
<accession>W3XGF5</accession>
<evidence type="ECO:0000256" key="1">
    <source>
        <dbReference type="ARBA" id="ARBA00023242"/>
    </source>
</evidence>
<dbReference type="Proteomes" id="UP000030651">
    <property type="component" value="Unassembled WGS sequence"/>
</dbReference>
<feature type="domain" description="Zn(2)-C6 fungal-type" evidence="2">
    <location>
        <begin position="21"/>
        <end position="49"/>
    </location>
</feature>
<dbReference type="PANTHER" id="PTHR37534:SF46">
    <property type="entry name" value="ZN(II)2CYS6 TRANSCRIPTION FACTOR (EUROFUNG)"/>
    <property type="match status" value="1"/>
</dbReference>
<dbReference type="HOGENOM" id="CLU_018449_0_0_1"/>
<dbReference type="Gene3D" id="4.10.240.10">
    <property type="entry name" value="Zn(2)-C6 fungal-type DNA-binding domain"/>
    <property type="match status" value="1"/>
</dbReference>